<name>A0A2H5QMD9_CITUN</name>
<dbReference type="InterPro" id="IPR036291">
    <property type="entry name" value="NAD(P)-bd_dom_sf"/>
</dbReference>
<dbReference type="SUPFAM" id="SSF51735">
    <property type="entry name" value="NAD(P)-binding Rossmann-fold domains"/>
    <property type="match status" value="1"/>
</dbReference>
<dbReference type="Pfam" id="PF05368">
    <property type="entry name" value="NmrA"/>
    <property type="match status" value="1"/>
</dbReference>
<dbReference type="PANTHER" id="PTHR43349">
    <property type="entry name" value="PINORESINOL REDUCTASE-RELATED"/>
    <property type="match status" value="1"/>
</dbReference>
<dbReference type="PANTHER" id="PTHR43349:SF35">
    <property type="entry name" value="PHENYLCOUMARAN BENZYLIC ETHER REDUCTASE 1"/>
    <property type="match status" value="1"/>
</dbReference>
<dbReference type="EMBL" id="BDQV01000513">
    <property type="protein sequence ID" value="GAY65780.1"/>
    <property type="molecule type" value="Genomic_DNA"/>
</dbReference>
<gene>
    <name evidence="3" type="ORF">CUMW_243670</name>
</gene>
<evidence type="ECO:0000256" key="1">
    <source>
        <dbReference type="ARBA" id="ARBA00005725"/>
    </source>
</evidence>
<accession>A0A2H5QMD9</accession>
<dbReference type="Gene3D" id="3.40.50.720">
    <property type="entry name" value="NAD(P)-binding Rossmann-like Domain"/>
    <property type="match status" value="1"/>
</dbReference>
<dbReference type="STRING" id="55188.A0A2H5QMD9"/>
<comment type="caution">
    <text evidence="3">The sequence shown here is derived from an EMBL/GenBank/DDBJ whole genome shotgun (WGS) entry which is preliminary data.</text>
</comment>
<protein>
    <recommendedName>
        <fullName evidence="2">NmrA-like domain-containing protein</fullName>
    </recommendedName>
</protein>
<evidence type="ECO:0000259" key="2">
    <source>
        <dbReference type="Pfam" id="PF05368"/>
    </source>
</evidence>
<proteinExistence type="inferred from homology"/>
<comment type="similarity">
    <text evidence="1">Belongs to the NmrA-type oxidoreductase family. Isoflavone reductase subfamily.</text>
</comment>
<evidence type="ECO:0000313" key="3">
    <source>
        <dbReference type="EMBL" id="GAY65780.1"/>
    </source>
</evidence>
<keyword evidence="4" id="KW-1185">Reference proteome</keyword>
<dbReference type="Proteomes" id="UP000236630">
    <property type="component" value="Unassembled WGS sequence"/>
</dbReference>
<organism evidence="3 4">
    <name type="scientific">Citrus unshiu</name>
    <name type="common">Satsuma mandarin</name>
    <name type="synonym">Citrus nobilis var. unshiu</name>
    <dbReference type="NCBI Taxonomy" id="55188"/>
    <lineage>
        <taxon>Eukaryota</taxon>
        <taxon>Viridiplantae</taxon>
        <taxon>Streptophyta</taxon>
        <taxon>Embryophyta</taxon>
        <taxon>Tracheophyta</taxon>
        <taxon>Spermatophyta</taxon>
        <taxon>Magnoliopsida</taxon>
        <taxon>eudicotyledons</taxon>
        <taxon>Gunneridae</taxon>
        <taxon>Pentapetalae</taxon>
        <taxon>rosids</taxon>
        <taxon>malvids</taxon>
        <taxon>Sapindales</taxon>
        <taxon>Rutaceae</taxon>
        <taxon>Aurantioideae</taxon>
        <taxon>Citrus</taxon>
    </lineage>
</organism>
<dbReference type="InterPro" id="IPR050608">
    <property type="entry name" value="NmrA-type/Isoflavone_red_sf"/>
</dbReference>
<evidence type="ECO:0000313" key="4">
    <source>
        <dbReference type="Proteomes" id="UP000236630"/>
    </source>
</evidence>
<reference evidence="3 4" key="1">
    <citation type="journal article" date="2017" name="Front. Genet.">
        <title>Draft sequencing of the heterozygous diploid genome of Satsuma (Citrus unshiu Marc.) using a hybrid assembly approach.</title>
        <authorList>
            <person name="Shimizu T."/>
            <person name="Tanizawa Y."/>
            <person name="Mochizuki T."/>
            <person name="Nagasaki H."/>
            <person name="Yoshioka T."/>
            <person name="Toyoda A."/>
            <person name="Fujiyama A."/>
            <person name="Kaminuma E."/>
            <person name="Nakamura Y."/>
        </authorList>
    </citation>
    <scope>NUCLEOTIDE SEQUENCE [LARGE SCALE GENOMIC DNA]</scope>
    <source>
        <strain evidence="4">cv. Miyagawa wase</strain>
    </source>
</reference>
<dbReference type="InterPro" id="IPR008030">
    <property type="entry name" value="NmrA-like"/>
</dbReference>
<dbReference type="AlphaFoldDB" id="A0A2H5QMD9"/>
<feature type="domain" description="NmrA-like" evidence="2">
    <location>
        <begin position="3"/>
        <end position="36"/>
    </location>
</feature>
<sequence>MASILSIGGTGYIGKFIVEASVKAGHPTFVLVRESTVSGRCFESREFGEGDKTSGRGDIDSRSLRGALIEAIGSDLFASQFKEAGKPLRYRHKKVDVDGTQEVRYPSEYLKWMLMESDAA</sequence>